<feature type="active site" evidence="7 8">
    <location>
        <position position="122"/>
    </location>
</feature>
<evidence type="ECO:0000256" key="8">
    <source>
        <dbReference type="PROSITE-ProRule" id="PRU10086"/>
    </source>
</evidence>
<dbReference type="InterPro" id="IPR029045">
    <property type="entry name" value="ClpP/crotonase-like_dom_sf"/>
</dbReference>
<evidence type="ECO:0000313" key="13">
    <source>
        <dbReference type="Proteomes" id="UP000190449"/>
    </source>
</evidence>
<keyword evidence="5 7" id="KW-0720">Serine protease</keyword>
<protein>
    <recommendedName>
        <fullName evidence="7 9">ATP-dependent Clp protease proteolytic subunit</fullName>
        <ecNumber evidence="7">3.4.21.92</ecNumber>
    </recommendedName>
    <alternativeName>
        <fullName evidence="7">Endopeptidase Clp</fullName>
    </alternativeName>
</protein>
<dbReference type="PROSITE" id="PS00382">
    <property type="entry name" value="CLP_PROTEASE_HIS"/>
    <property type="match status" value="1"/>
</dbReference>
<evidence type="ECO:0000313" key="11">
    <source>
        <dbReference type="EMBL" id="SKA04586.1"/>
    </source>
</evidence>
<dbReference type="EMBL" id="FUWU01000050">
    <property type="protein sequence ID" value="SKA04586.1"/>
    <property type="molecule type" value="Genomic_DNA"/>
</dbReference>
<dbReference type="GO" id="GO:0006515">
    <property type="term" value="P:protein quality control for misfolded or incompletely synthesized proteins"/>
    <property type="evidence" value="ECO:0007669"/>
    <property type="project" value="TreeGrafter"/>
</dbReference>
<dbReference type="GO" id="GO:0004252">
    <property type="term" value="F:serine-type endopeptidase activity"/>
    <property type="evidence" value="ECO:0007669"/>
    <property type="project" value="UniProtKB-UniRule"/>
</dbReference>
<dbReference type="InterPro" id="IPR023562">
    <property type="entry name" value="ClpP/TepA"/>
</dbReference>
<dbReference type="GO" id="GO:0004176">
    <property type="term" value="F:ATP-dependent peptidase activity"/>
    <property type="evidence" value="ECO:0007669"/>
    <property type="project" value="InterPro"/>
</dbReference>
<dbReference type="Proteomes" id="UP000184275">
    <property type="component" value="Unassembled WGS sequence"/>
</dbReference>
<dbReference type="Proteomes" id="UP000190449">
    <property type="component" value="Unassembled WGS sequence"/>
</dbReference>
<dbReference type="STRING" id="28122.SAMN02745108_02330"/>
<comment type="similarity">
    <text evidence="1 7 9">Belongs to the peptidase S14 family.</text>
</comment>
<organism evidence="10 12">
    <name type="scientific">Fibrobacter intestinalis</name>
    <dbReference type="NCBI Taxonomy" id="28122"/>
    <lineage>
        <taxon>Bacteria</taxon>
        <taxon>Pseudomonadati</taxon>
        <taxon>Fibrobacterota</taxon>
        <taxon>Fibrobacteria</taxon>
        <taxon>Fibrobacterales</taxon>
        <taxon>Fibrobacteraceae</taxon>
        <taxon>Fibrobacter</taxon>
    </lineage>
</organism>
<dbReference type="PANTHER" id="PTHR10381:SF70">
    <property type="entry name" value="ATP-DEPENDENT CLP PROTEASE PROTEOLYTIC SUBUNIT"/>
    <property type="match status" value="1"/>
</dbReference>
<accession>A0A1T4QLM8</accession>
<dbReference type="Gene3D" id="3.90.226.10">
    <property type="entry name" value="2-enoyl-CoA Hydratase, Chain A, domain 1"/>
    <property type="match status" value="1"/>
</dbReference>
<dbReference type="CDD" id="cd07017">
    <property type="entry name" value="S14_ClpP_2"/>
    <property type="match status" value="1"/>
</dbReference>
<dbReference type="GO" id="GO:0051117">
    <property type="term" value="F:ATPase binding"/>
    <property type="evidence" value="ECO:0007669"/>
    <property type="project" value="TreeGrafter"/>
</dbReference>
<keyword evidence="3 7" id="KW-0645">Protease</keyword>
<evidence type="ECO:0000313" key="12">
    <source>
        <dbReference type="Proteomes" id="UP000184275"/>
    </source>
</evidence>
<name>A0A1M6X016_9BACT</name>
<dbReference type="NCBIfam" id="NF009205">
    <property type="entry name" value="PRK12553.1"/>
    <property type="match status" value="1"/>
</dbReference>
<dbReference type="PRINTS" id="PR00127">
    <property type="entry name" value="CLPPROTEASEP"/>
</dbReference>
<evidence type="ECO:0000256" key="2">
    <source>
        <dbReference type="ARBA" id="ARBA00022490"/>
    </source>
</evidence>
<evidence type="ECO:0000256" key="1">
    <source>
        <dbReference type="ARBA" id="ARBA00007039"/>
    </source>
</evidence>
<dbReference type="HAMAP" id="MF_00444">
    <property type="entry name" value="ClpP"/>
    <property type="match status" value="1"/>
</dbReference>
<feature type="active site" description="Nucleophile" evidence="7">
    <location>
        <position position="97"/>
    </location>
</feature>
<accession>A0A1M6X016</accession>
<keyword evidence="4 7" id="KW-0378">Hydrolase</keyword>
<dbReference type="Pfam" id="PF00574">
    <property type="entry name" value="CLP_protease"/>
    <property type="match status" value="1"/>
</dbReference>
<evidence type="ECO:0000256" key="3">
    <source>
        <dbReference type="ARBA" id="ARBA00022670"/>
    </source>
</evidence>
<reference evidence="12" key="2">
    <citation type="submission" date="2016-11" db="EMBL/GenBank/DDBJ databases">
        <authorList>
            <person name="Varghese N."/>
            <person name="Submissions S."/>
        </authorList>
    </citation>
    <scope>NUCLEOTIDE SEQUENCE [LARGE SCALE GENOMIC DNA]</scope>
    <source>
        <strain evidence="12">UWOS</strain>
    </source>
</reference>
<evidence type="ECO:0000256" key="9">
    <source>
        <dbReference type="RuleBase" id="RU003567"/>
    </source>
</evidence>
<evidence type="ECO:0000256" key="7">
    <source>
        <dbReference type="HAMAP-Rule" id="MF_00444"/>
    </source>
</evidence>
<comment type="catalytic activity">
    <reaction evidence="6 7 8">
        <text>Hydrolysis of proteins to small peptides in the presence of ATP and magnesium. alpha-casein is the usual test substrate. In the absence of ATP, only oligopeptides shorter than five residues are hydrolyzed (such as succinyl-Leu-Tyr-|-NHMec, and Leu-Tyr-Leu-|-Tyr-Trp, in which cleavage of the -Tyr-|-Leu- and -Tyr-|-Trp bonds also occurs).</text>
        <dbReference type="EC" id="3.4.21.92"/>
    </reaction>
</comment>
<dbReference type="InterPro" id="IPR001907">
    <property type="entry name" value="ClpP"/>
</dbReference>
<reference evidence="11 13" key="3">
    <citation type="submission" date="2017-02" db="EMBL/GenBank/DDBJ databases">
        <authorList>
            <person name="Peterson S.W."/>
        </authorList>
    </citation>
    <scope>NUCLEOTIDE SEQUENCE [LARGE SCALE GENOMIC DNA]</scope>
    <source>
        <strain evidence="11 13">ATCC 43854</strain>
    </source>
</reference>
<dbReference type="GO" id="GO:0009368">
    <property type="term" value="C:endopeptidase Clp complex"/>
    <property type="evidence" value="ECO:0007669"/>
    <property type="project" value="TreeGrafter"/>
</dbReference>
<keyword evidence="12" id="KW-1185">Reference proteome</keyword>
<dbReference type="GO" id="GO:0005737">
    <property type="term" value="C:cytoplasm"/>
    <property type="evidence" value="ECO:0007669"/>
    <property type="project" value="UniProtKB-SubCell"/>
</dbReference>
<comment type="subunit">
    <text evidence="7">Fourteen ClpP subunits assemble into 2 heptameric rings which stack back to back to give a disk-like structure with a central cavity, resembling the structure of eukaryotic proteasomes.</text>
</comment>
<evidence type="ECO:0000256" key="6">
    <source>
        <dbReference type="ARBA" id="ARBA00034021"/>
    </source>
</evidence>
<dbReference type="RefSeq" id="WP_073305448.1">
    <property type="nucleotide sequence ID" value="NZ_FRAW01000028.1"/>
</dbReference>
<reference evidence="10" key="1">
    <citation type="submission" date="2016-11" db="EMBL/GenBank/DDBJ databases">
        <authorList>
            <person name="Jaros S."/>
            <person name="Januszkiewicz K."/>
            <person name="Wedrychowicz H."/>
        </authorList>
    </citation>
    <scope>NUCLEOTIDE SEQUENCE [LARGE SCALE GENOMIC DNA]</scope>
    <source>
        <strain evidence="10">UWOS</strain>
    </source>
</reference>
<dbReference type="AlphaFoldDB" id="A0A1M6X016"/>
<keyword evidence="2 7" id="KW-0963">Cytoplasm</keyword>
<dbReference type="PANTHER" id="PTHR10381">
    <property type="entry name" value="ATP-DEPENDENT CLP PROTEASE PROTEOLYTIC SUBUNIT"/>
    <property type="match status" value="1"/>
</dbReference>
<evidence type="ECO:0000256" key="4">
    <source>
        <dbReference type="ARBA" id="ARBA00022801"/>
    </source>
</evidence>
<dbReference type="InterPro" id="IPR033135">
    <property type="entry name" value="ClpP_His_AS"/>
</dbReference>
<sequence>MVIPTIIENTGHGERAYDIYSRLLKERIIFLGTPINDEVANNVMAQMIFLEYENPEKDITLYINSPGGYVSAGLAIYDTMQHIRPNVATICVGDSISMAAILLAAGTKGKRYALPHSRIMLHQPSGAVTGQSTDIQVHAKELVRTREMLSKIIAEHTGRSIEDVREKTERDFFLTAEEALEFGVIDEIFKPHKNLPNAKV</sequence>
<dbReference type="SUPFAM" id="SSF52096">
    <property type="entry name" value="ClpP/crotonase"/>
    <property type="match status" value="1"/>
</dbReference>
<gene>
    <name evidence="7" type="primary">clpP</name>
    <name evidence="11" type="ORF">SAMN02745108_02330</name>
    <name evidence="10" type="ORF">SAMN05720469_1285</name>
</gene>
<proteinExistence type="inferred from homology"/>
<dbReference type="FunFam" id="3.90.226.10:FF:000001">
    <property type="entry name" value="ATP-dependent Clp protease proteolytic subunit"/>
    <property type="match status" value="1"/>
</dbReference>
<dbReference type="NCBIfam" id="NF001368">
    <property type="entry name" value="PRK00277.1"/>
    <property type="match status" value="1"/>
</dbReference>
<dbReference type="EC" id="3.4.21.92" evidence="7"/>
<comment type="subcellular location">
    <subcellularLocation>
        <location evidence="7">Cytoplasm</location>
    </subcellularLocation>
</comment>
<dbReference type="EMBL" id="FRAW01000028">
    <property type="protein sequence ID" value="SHK99231.1"/>
    <property type="molecule type" value="Genomic_DNA"/>
</dbReference>
<evidence type="ECO:0000313" key="10">
    <source>
        <dbReference type="EMBL" id="SHK99231.1"/>
    </source>
</evidence>
<comment type="function">
    <text evidence="7">Cleaves peptides in various proteins in a process that requires ATP hydrolysis. Has a chymotrypsin-like activity. Plays a major role in the degradation of misfolded proteins.</text>
</comment>
<evidence type="ECO:0000256" key="5">
    <source>
        <dbReference type="ARBA" id="ARBA00022825"/>
    </source>
</evidence>